<evidence type="ECO:0000256" key="2">
    <source>
        <dbReference type="ARBA" id="ARBA00010286"/>
    </source>
</evidence>
<dbReference type="InterPro" id="IPR002195">
    <property type="entry name" value="Dihydroorotase_CS"/>
</dbReference>
<reference evidence="8 9" key="1">
    <citation type="submission" date="2016-10" db="EMBL/GenBank/DDBJ databases">
        <authorList>
            <person name="de Groot N.N."/>
        </authorList>
    </citation>
    <scope>NUCLEOTIDE SEQUENCE [LARGE SCALE GENOMIC DNA]</scope>
    <source>
        <strain evidence="8 9">APO</strain>
    </source>
</reference>
<feature type="binding site" evidence="6">
    <location>
        <begin position="62"/>
        <end position="64"/>
    </location>
    <ligand>
        <name>substrate</name>
    </ligand>
</feature>
<keyword evidence="6" id="KW-0862">Zinc</keyword>
<proteinExistence type="inferred from homology"/>
<dbReference type="Gene3D" id="3.20.20.140">
    <property type="entry name" value="Metal-dependent hydrolases"/>
    <property type="match status" value="1"/>
</dbReference>
<sequence>MKTLIKNIKYFSPENGNVQKGNVKIFEGKILGFTDQQEWEGAHIYEGKQQWLFPGFIDMHVHFREPGGEEKETFETGCRAALAGGYTTVVCMPNTQPVPDTETTVKDLLQRTETLPCNVLLMGSITKGLEGMEKTACSLYRHPRFVGVTDDGRPVTNAAILMKTLEEASREGLMVGLHCEDESMMFDRSINQGEISRKLKLQGVPAMAEAIMIHRDLYLAEKLDVPLHIQHVSLRESVELIRAAKEKGVKVTCEAAPHHFSLTEEAVLTKGSMAKMSPPLRTEKDVISIQEGLREGIVDAIATDHAPHLLTDKIEDLITSANGIIGLETAFAVGATYLVDKEILKLHQLIRLMSTEPAKLLGLNNKGSLADGKDADLVLVDMEKWWTVDRETFFSKARNTPYHGMLLRGCVTMTMVNGDIRYQKEEM</sequence>
<accession>A0A1H3L3U5</accession>
<evidence type="ECO:0000256" key="4">
    <source>
        <dbReference type="ARBA" id="ARBA00022801"/>
    </source>
</evidence>
<comment type="function">
    <text evidence="1 6">Catalyzes the reversible cyclization of carbamoyl aspartate to dihydroorotate.</text>
</comment>
<dbReference type="PANTHER" id="PTHR43668:SF2">
    <property type="entry name" value="ALLANTOINASE"/>
    <property type="match status" value="1"/>
</dbReference>
<dbReference type="InterPro" id="IPR050138">
    <property type="entry name" value="DHOase/Allantoinase_Hydrolase"/>
</dbReference>
<feature type="binding site" evidence="6">
    <location>
        <position position="60"/>
    </location>
    <ligand>
        <name>Zn(2+)</name>
        <dbReference type="ChEBI" id="CHEBI:29105"/>
        <label>1</label>
    </ligand>
</feature>
<evidence type="ECO:0000313" key="9">
    <source>
        <dbReference type="Proteomes" id="UP000199230"/>
    </source>
</evidence>
<dbReference type="GO" id="GO:0004038">
    <property type="term" value="F:allantoinase activity"/>
    <property type="evidence" value="ECO:0007669"/>
    <property type="project" value="TreeGrafter"/>
</dbReference>
<evidence type="ECO:0000313" key="8">
    <source>
        <dbReference type="EMBL" id="SDY58584.1"/>
    </source>
</evidence>
<dbReference type="RefSeq" id="WP_176968252.1">
    <property type="nucleotide sequence ID" value="NZ_FNPV01000003.1"/>
</dbReference>
<feature type="binding site" evidence="6">
    <location>
        <position position="151"/>
    </location>
    <ligand>
        <name>Zn(2+)</name>
        <dbReference type="ChEBI" id="CHEBI:29105"/>
        <label>1</label>
    </ligand>
</feature>
<evidence type="ECO:0000256" key="3">
    <source>
        <dbReference type="ARBA" id="ARBA00022723"/>
    </source>
</evidence>
<feature type="binding site" evidence="6">
    <location>
        <position position="308"/>
    </location>
    <ligand>
        <name>substrate</name>
    </ligand>
</feature>
<dbReference type="InterPro" id="IPR004722">
    <property type="entry name" value="DHOase"/>
</dbReference>
<dbReference type="EMBL" id="FNPV01000003">
    <property type="protein sequence ID" value="SDY58584.1"/>
    <property type="molecule type" value="Genomic_DNA"/>
</dbReference>
<evidence type="ECO:0000256" key="6">
    <source>
        <dbReference type="HAMAP-Rule" id="MF_00220"/>
    </source>
</evidence>
<feature type="binding site" evidence="6">
    <location>
        <position position="304"/>
    </location>
    <ligand>
        <name>Zn(2+)</name>
        <dbReference type="ChEBI" id="CHEBI:29105"/>
        <label>1</label>
    </ligand>
</feature>
<dbReference type="HAMAP" id="MF_00220_B">
    <property type="entry name" value="PyrC_classI_B"/>
    <property type="match status" value="1"/>
</dbReference>
<dbReference type="GO" id="GO:0044205">
    <property type="term" value="P:'de novo' UMP biosynthetic process"/>
    <property type="evidence" value="ECO:0007669"/>
    <property type="project" value="UniProtKB-UniRule"/>
</dbReference>
<dbReference type="UniPathway" id="UPA00070">
    <property type="reaction ID" value="UER00117"/>
</dbReference>
<comment type="caution">
    <text evidence="6">Lacks conserved residue(s) required for the propagation of feature annotation.</text>
</comment>
<dbReference type="PROSITE" id="PS00483">
    <property type="entry name" value="DIHYDROOROTASE_2"/>
    <property type="match status" value="1"/>
</dbReference>
<dbReference type="CDD" id="cd01317">
    <property type="entry name" value="DHOase_IIa"/>
    <property type="match status" value="1"/>
</dbReference>
<dbReference type="Proteomes" id="UP000199230">
    <property type="component" value="Unassembled WGS sequence"/>
</dbReference>
<dbReference type="GO" id="GO:0004151">
    <property type="term" value="F:dihydroorotase activity"/>
    <property type="evidence" value="ECO:0007669"/>
    <property type="project" value="UniProtKB-UniRule"/>
</dbReference>
<keyword evidence="4 6" id="KW-0378">Hydrolase</keyword>
<keyword evidence="9" id="KW-1185">Reference proteome</keyword>
<comment type="similarity">
    <text evidence="2 6">Belongs to the metallo-dependent hydrolases superfamily. DHOase family. Class I DHOase subfamily.</text>
</comment>
<dbReference type="EC" id="3.5.2.3" evidence="6"/>
<feature type="domain" description="Amidohydrolase-related" evidence="7">
    <location>
        <begin position="52"/>
        <end position="420"/>
    </location>
</feature>
<comment type="pathway">
    <text evidence="6">Pyrimidine metabolism; UMP biosynthesis via de novo pathway; (S)-dihydroorotate from bicarbonate: step 3/3.</text>
</comment>
<dbReference type="NCBIfam" id="TIGR00857">
    <property type="entry name" value="pyrC_multi"/>
    <property type="match status" value="1"/>
</dbReference>
<dbReference type="GO" id="GO:0006145">
    <property type="term" value="P:purine nucleobase catabolic process"/>
    <property type="evidence" value="ECO:0007669"/>
    <property type="project" value="TreeGrafter"/>
</dbReference>
<dbReference type="AlphaFoldDB" id="A0A1H3L3U5"/>
<feature type="binding site" evidence="6">
    <location>
        <position position="62"/>
    </location>
    <ligand>
        <name>Zn(2+)</name>
        <dbReference type="ChEBI" id="CHEBI:29105"/>
        <label>1</label>
    </ligand>
</feature>
<dbReference type="SUPFAM" id="SSF51338">
    <property type="entry name" value="Composite domain of metallo-dependent hydrolases"/>
    <property type="match status" value="1"/>
</dbReference>
<feature type="binding site" evidence="6">
    <location>
        <position position="178"/>
    </location>
    <ligand>
        <name>Zn(2+)</name>
        <dbReference type="ChEBI" id="CHEBI:29105"/>
        <label>2</label>
    </ligand>
</feature>
<protein>
    <recommendedName>
        <fullName evidence="6">Dihydroorotase</fullName>
        <shortName evidence="6">DHOase</shortName>
        <ecNumber evidence="6">3.5.2.3</ecNumber>
    </recommendedName>
</protein>
<dbReference type="GO" id="GO:0005737">
    <property type="term" value="C:cytoplasm"/>
    <property type="evidence" value="ECO:0007669"/>
    <property type="project" value="TreeGrafter"/>
</dbReference>
<dbReference type="Gene3D" id="2.30.40.10">
    <property type="entry name" value="Urease, subunit C, domain 1"/>
    <property type="match status" value="1"/>
</dbReference>
<evidence type="ECO:0000256" key="5">
    <source>
        <dbReference type="ARBA" id="ARBA00022975"/>
    </source>
</evidence>
<feature type="binding site" evidence="6">
    <location>
        <position position="231"/>
    </location>
    <ligand>
        <name>Zn(2+)</name>
        <dbReference type="ChEBI" id="CHEBI:29105"/>
        <label>2</label>
    </ligand>
</feature>
<feature type="active site" evidence="6">
    <location>
        <position position="304"/>
    </location>
</feature>
<name>A0A1H3L3U5_9FIRM</name>
<keyword evidence="3 6" id="KW-0479">Metal-binding</keyword>
<dbReference type="PROSITE" id="PS00482">
    <property type="entry name" value="DIHYDROOROTASE_1"/>
    <property type="match status" value="1"/>
</dbReference>
<dbReference type="Pfam" id="PF01979">
    <property type="entry name" value="Amidohydro_1"/>
    <property type="match status" value="1"/>
</dbReference>
<keyword evidence="5 6" id="KW-0665">Pyrimidine biosynthesis</keyword>
<feature type="binding site" evidence="6">
    <location>
        <position position="94"/>
    </location>
    <ligand>
        <name>substrate</name>
    </ligand>
</feature>
<dbReference type="InterPro" id="IPR032466">
    <property type="entry name" value="Metal_Hydrolase"/>
</dbReference>
<gene>
    <name evidence="6" type="primary">pyrC</name>
    <name evidence="8" type="ORF">SAMN05192546_10334</name>
</gene>
<feature type="binding site" evidence="6">
    <location>
        <position position="151"/>
    </location>
    <ligand>
        <name>Zn(2+)</name>
        <dbReference type="ChEBI" id="CHEBI:29105"/>
        <label>2</label>
    </ligand>
</feature>
<dbReference type="InterPro" id="IPR011059">
    <property type="entry name" value="Metal-dep_hydrolase_composite"/>
</dbReference>
<comment type="catalytic activity">
    <reaction evidence="6">
        <text>(S)-dihydroorotate + H2O = N-carbamoyl-L-aspartate + H(+)</text>
        <dbReference type="Rhea" id="RHEA:24296"/>
        <dbReference type="ChEBI" id="CHEBI:15377"/>
        <dbReference type="ChEBI" id="CHEBI:15378"/>
        <dbReference type="ChEBI" id="CHEBI:30864"/>
        <dbReference type="ChEBI" id="CHEBI:32814"/>
        <dbReference type="EC" id="3.5.2.3"/>
    </reaction>
</comment>
<dbReference type="SUPFAM" id="SSF51556">
    <property type="entry name" value="Metallo-dependent hydrolases"/>
    <property type="match status" value="1"/>
</dbReference>
<dbReference type="InterPro" id="IPR006680">
    <property type="entry name" value="Amidohydro-rel"/>
</dbReference>
<dbReference type="PANTHER" id="PTHR43668">
    <property type="entry name" value="ALLANTOINASE"/>
    <property type="match status" value="1"/>
</dbReference>
<evidence type="ECO:0000256" key="1">
    <source>
        <dbReference type="ARBA" id="ARBA00002368"/>
    </source>
</evidence>
<dbReference type="GO" id="GO:0008270">
    <property type="term" value="F:zinc ion binding"/>
    <property type="evidence" value="ECO:0007669"/>
    <property type="project" value="UniProtKB-UniRule"/>
</dbReference>
<evidence type="ECO:0000259" key="7">
    <source>
        <dbReference type="Pfam" id="PF01979"/>
    </source>
</evidence>
<organism evidence="8 9">
    <name type="scientific">Tindallia californiensis</name>
    <dbReference type="NCBI Taxonomy" id="159292"/>
    <lineage>
        <taxon>Bacteria</taxon>
        <taxon>Bacillati</taxon>
        <taxon>Bacillota</taxon>
        <taxon>Clostridia</taxon>
        <taxon>Peptostreptococcales</taxon>
        <taxon>Tindalliaceae</taxon>
        <taxon>Tindallia</taxon>
    </lineage>
</organism>
<comment type="cofactor">
    <cofactor evidence="6">
        <name>Zn(2+)</name>
        <dbReference type="ChEBI" id="CHEBI:29105"/>
    </cofactor>
    <text evidence="6">Binds 2 Zn(2+) ions per subunit.</text>
</comment>
<dbReference type="STRING" id="159292.SAMN05192546_10334"/>